<dbReference type="RefSeq" id="WP_154914313.1">
    <property type="nucleotide sequence ID" value="NZ_CABVIK010000044.1"/>
</dbReference>
<dbReference type="EMBL" id="CABVIK010000044">
    <property type="protein sequence ID" value="VVP61965.1"/>
    <property type="molecule type" value="Genomic_DNA"/>
</dbReference>
<accession>A0A5E7QKD5</accession>
<sequence length="96" mass="10288">MFEDEKTITLIKPVTIGKGESAITYDELKLREPNAGELEKAARADTSIGVVINMISLVAAVPRPVAEKLCRRDLAAASNFLEGFTTPGQPEEAGQS</sequence>
<reference evidence="1 2" key="1">
    <citation type="submission" date="2019-09" db="EMBL/GenBank/DDBJ databases">
        <authorList>
            <person name="Chandra G."/>
            <person name="Truman W A."/>
        </authorList>
    </citation>
    <scope>NUCLEOTIDE SEQUENCE [LARGE SCALE GENOMIC DNA]</scope>
    <source>
        <strain evidence="1">PS870</strain>
    </source>
</reference>
<evidence type="ECO:0000313" key="2">
    <source>
        <dbReference type="Proteomes" id="UP000349468"/>
    </source>
</evidence>
<organism evidence="1 2">
    <name type="scientific">Pseudomonas fluorescens</name>
    <dbReference type="NCBI Taxonomy" id="294"/>
    <lineage>
        <taxon>Bacteria</taxon>
        <taxon>Pseudomonadati</taxon>
        <taxon>Pseudomonadota</taxon>
        <taxon>Gammaproteobacteria</taxon>
        <taxon>Pseudomonadales</taxon>
        <taxon>Pseudomonadaceae</taxon>
        <taxon>Pseudomonas</taxon>
    </lineage>
</organism>
<proteinExistence type="predicted"/>
<evidence type="ECO:0000313" key="1">
    <source>
        <dbReference type="EMBL" id="VVP61965.1"/>
    </source>
</evidence>
<dbReference type="InterPro" id="IPR019289">
    <property type="entry name" value="Phage_tail_E/E"/>
</dbReference>
<protein>
    <recommendedName>
        <fullName evidence="3">Phage tail assembly protein</fullName>
    </recommendedName>
</protein>
<evidence type="ECO:0008006" key="3">
    <source>
        <dbReference type="Google" id="ProtNLM"/>
    </source>
</evidence>
<gene>
    <name evidence="1" type="ORF">PS870_06488</name>
</gene>
<name>A0A5E7QKD5_PSEFL</name>
<dbReference type="Pfam" id="PF10109">
    <property type="entry name" value="Phage_TAC_7"/>
    <property type="match status" value="1"/>
</dbReference>
<dbReference type="Proteomes" id="UP000349468">
    <property type="component" value="Unassembled WGS sequence"/>
</dbReference>
<dbReference type="AlphaFoldDB" id="A0A5E7QKD5"/>